<comment type="subcellular location">
    <subcellularLocation>
        <location evidence="1">Cell membrane</location>
        <topology evidence="1">Multi-pass membrane protein</topology>
    </subcellularLocation>
</comment>
<dbReference type="RefSeq" id="WP_322521660.1">
    <property type="nucleotide sequence ID" value="NZ_CP140153.1"/>
</dbReference>
<keyword evidence="5 6" id="KW-0472">Membrane</keyword>
<evidence type="ECO:0000313" key="9">
    <source>
        <dbReference type="Proteomes" id="UP001327459"/>
    </source>
</evidence>
<dbReference type="PANTHER" id="PTHR43124">
    <property type="entry name" value="PURINE EFFLUX PUMP PBUE"/>
    <property type="match status" value="1"/>
</dbReference>
<dbReference type="InterPro" id="IPR036259">
    <property type="entry name" value="MFS_trans_sf"/>
</dbReference>
<evidence type="ECO:0000256" key="4">
    <source>
        <dbReference type="ARBA" id="ARBA00022989"/>
    </source>
</evidence>
<dbReference type="InterPro" id="IPR050189">
    <property type="entry name" value="MFS_Efflux_Transporters"/>
</dbReference>
<dbReference type="Proteomes" id="UP001327459">
    <property type="component" value="Chromosome"/>
</dbReference>
<gene>
    <name evidence="8" type="ORF">SR882_01870</name>
</gene>
<name>A0ABZ0YXA7_9GAMM</name>
<dbReference type="Pfam" id="PF07690">
    <property type="entry name" value="MFS_1"/>
    <property type="match status" value="1"/>
</dbReference>
<dbReference type="PROSITE" id="PS50850">
    <property type="entry name" value="MFS"/>
    <property type="match status" value="1"/>
</dbReference>
<feature type="transmembrane region" description="Helical" evidence="6">
    <location>
        <begin position="262"/>
        <end position="280"/>
    </location>
</feature>
<dbReference type="SUPFAM" id="SSF103473">
    <property type="entry name" value="MFS general substrate transporter"/>
    <property type="match status" value="1"/>
</dbReference>
<dbReference type="Gene3D" id="1.20.1250.20">
    <property type="entry name" value="MFS general substrate transporter like domains"/>
    <property type="match status" value="1"/>
</dbReference>
<feature type="domain" description="Major facilitator superfamily (MFS) profile" evidence="7">
    <location>
        <begin position="26"/>
        <end position="409"/>
    </location>
</feature>
<feature type="transmembrane region" description="Helical" evidence="6">
    <location>
        <begin position="117"/>
        <end position="138"/>
    </location>
</feature>
<evidence type="ECO:0000256" key="5">
    <source>
        <dbReference type="ARBA" id="ARBA00023136"/>
    </source>
</evidence>
<accession>A0ABZ0YXA7</accession>
<evidence type="ECO:0000256" key="2">
    <source>
        <dbReference type="ARBA" id="ARBA00022475"/>
    </source>
</evidence>
<feature type="transmembrane region" description="Helical" evidence="6">
    <location>
        <begin position="26"/>
        <end position="45"/>
    </location>
</feature>
<keyword evidence="3 6" id="KW-0812">Transmembrane</keyword>
<feature type="transmembrane region" description="Helical" evidence="6">
    <location>
        <begin position="91"/>
        <end position="111"/>
    </location>
</feature>
<dbReference type="PANTHER" id="PTHR43124:SF3">
    <property type="entry name" value="CHLORAMPHENICOL EFFLUX PUMP RV0191"/>
    <property type="match status" value="1"/>
</dbReference>
<evidence type="ECO:0000313" key="8">
    <source>
        <dbReference type="EMBL" id="WQH16671.1"/>
    </source>
</evidence>
<keyword evidence="4 6" id="KW-1133">Transmembrane helix</keyword>
<organism evidence="8 9">
    <name type="scientific">Guyparkeria halophila</name>
    <dbReference type="NCBI Taxonomy" id="47960"/>
    <lineage>
        <taxon>Bacteria</taxon>
        <taxon>Pseudomonadati</taxon>
        <taxon>Pseudomonadota</taxon>
        <taxon>Gammaproteobacteria</taxon>
        <taxon>Chromatiales</taxon>
        <taxon>Thioalkalibacteraceae</taxon>
        <taxon>Guyparkeria</taxon>
    </lineage>
</organism>
<feature type="transmembrane region" description="Helical" evidence="6">
    <location>
        <begin position="182"/>
        <end position="203"/>
    </location>
</feature>
<dbReference type="InterPro" id="IPR020846">
    <property type="entry name" value="MFS_dom"/>
</dbReference>
<sequence length="419" mass="44366">MSRYRSRHRHLPCVFMLFSAGAANNIVRLAFLASVVSIGSMMMIMPLGPDLVEGIGFDPAQIGNLVGGAMLGSAAASVLFAGLLDRFDRRPLLISLLGARALIFLACGFAREPAQLTGLFILAGCINGPTIAVMMATLVDVIPDRQRGRAMALVATAFSVAAILAVPLSLQLSLHFGWRSTFLAFGLAGVALTVMAMATIPSMTGHLEAKIDRGLLFKLLRQPAIGLALAVVAGQTLAHFLIVANFASHFQFNLGFPRENMALLYLIGGISTLVLLKASGHFFDHGWRHSNHMANAILAGIAITLTYLVHPPTASLYLLFALFMAGSTARTSSTNSLLVSLPRPRQRAAFMSLHNAASGVGSGLAGFLSSLLLTTAPDGQLTGMSGLAMCSLILTLAMPVITWVWLSPRLTRQPDSAST</sequence>
<keyword evidence="9" id="KW-1185">Reference proteome</keyword>
<feature type="transmembrane region" description="Helical" evidence="6">
    <location>
        <begin position="385"/>
        <end position="406"/>
    </location>
</feature>
<feature type="transmembrane region" description="Helical" evidence="6">
    <location>
        <begin position="65"/>
        <end position="84"/>
    </location>
</feature>
<evidence type="ECO:0000256" key="6">
    <source>
        <dbReference type="SAM" id="Phobius"/>
    </source>
</evidence>
<feature type="transmembrane region" description="Helical" evidence="6">
    <location>
        <begin position="292"/>
        <end position="310"/>
    </location>
</feature>
<evidence type="ECO:0000259" key="7">
    <source>
        <dbReference type="PROSITE" id="PS50850"/>
    </source>
</evidence>
<evidence type="ECO:0000256" key="3">
    <source>
        <dbReference type="ARBA" id="ARBA00022692"/>
    </source>
</evidence>
<reference evidence="8 9" key="1">
    <citation type="submission" date="2023-11" db="EMBL/GenBank/DDBJ databases">
        <title>MicrobeMod: A computational toolkit for identifying prokaryotic methylation and restriction-modification with nanopore sequencing.</title>
        <authorList>
            <person name="Crits-Christoph A."/>
            <person name="Kang S.C."/>
            <person name="Lee H."/>
            <person name="Ostrov N."/>
        </authorList>
    </citation>
    <scope>NUCLEOTIDE SEQUENCE [LARGE SCALE GENOMIC DNA]</scope>
    <source>
        <strain evidence="8 9">ATCC 49870</strain>
    </source>
</reference>
<keyword evidence="2" id="KW-1003">Cell membrane</keyword>
<protein>
    <submittedName>
        <fullName evidence="8">MFS transporter</fullName>
    </submittedName>
</protein>
<proteinExistence type="predicted"/>
<feature type="transmembrane region" description="Helical" evidence="6">
    <location>
        <begin position="150"/>
        <end position="170"/>
    </location>
</feature>
<dbReference type="InterPro" id="IPR011701">
    <property type="entry name" value="MFS"/>
</dbReference>
<feature type="transmembrane region" description="Helical" evidence="6">
    <location>
        <begin position="224"/>
        <end position="242"/>
    </location>
</feature>
<feature type="transmembrane region" description="Helical" evidence="6">
    <location>
        <begin position="353"/>
        <end position="373"/>
    </location>
</feature>
<dbReference type="EMBL" id="CP140153">
    <property type="protein sequence ID" value="WQH16671.1"/>
    <property type="molecule type" value="Genomic_DNA"/>
</dbReference>
<evidence type="ECO:0000256" key="1">
    <source>
        <dbReference type="ARBA" id="ARBA00004651"/>
    </source>
</evidence>